<organism evidence="1 2">
    <name type="scientific">Rhabditophanes sp. KR3021</name>
    <dbReference type="NCBI Taxonomy" id="114890"/>
    <lineage>
        <taxon>Eukaryota</taxon>
        <taxon>Metazoa</taxon>
        <taxon>Ecdysozoa</taxon>
        <taxon>Nematoda</taxon>
        <taxon>Chromadorea</taxon>
        <taxon>Rhabditida</taxon>
        <taxon>Tylenchina</taxon>
        <taxon>Panagrolaimomorpha</taxon>
        <taxon>Strongyloidoidea</taxon>
        <taxon>Alloionematidae</taxon>
        <taxon>Rhabditophanes</taxon>
    </lineage>
</organism>
<sequence>MKIPALFLLLVSVSICEALKKINCFTGTKYFIGQDLEDTTEVCSAPIWGMEPYCYRFEADSPLKKVTKVGCSQVLCSAIRNHCEHTSMLGVTGTVCCCNRHDYCNSQPKTTLINNLILITLPSVAFVFLEYFNI</sequence>
<evidence type="ECO:0000313" key="2">
    <source>
        <dbReference type="WBParaSite" id="RSKR_0000529400.1"/>
    </source>
</evidence>
<accession>A0AC35TYW0</accession>
<proteinExistence type="predicted"/>
<protein>
    <submittedName>
        <fullName evidence="2">Activin_recp domain-containing protein</fullName>
    </submittedName>
</protein>
<reference evidence="2" key="1">
    <citation type="submission" date="2016-11" db="UniProtKB">
        <authorList>
            <consortium name="WormBaseParasite"/>
        </authorList>
    </citation>
    <scope>IDENTIFICATION</scope>
    <source>
        <strain evidence="2">KR3021</strain>
    </source>
</reference>
<evidence type="ECO:0000313" key="1">
    <source>
        <dbReference type="Proteomes" id="UP000095286"/>
    </source>
</evidence>
<name>A0AC35TYW0_9BILA</name>
<dbReference type="Proteomes" id="UP000095286">
    <property type="component" value="Unplaced"/>
</dbReference>
<dbReference type="WBParaSite" id="RSKR_0000529400.1">
    <property type="protein sequence ID" value="RSKR_0000529400.1"/>
    <property type="gene ID" value="RSKR_0000529400"/>
</dbReference>